<name>A0ABS4TVF5_9PSEU</name>
<sequence>MSVHPQLEPVSERARWHLGGLLTIRAAAGDTNGAIAVVEERALRGYATPPHVHGREDETLFVIDGTLECTVDGVTGTVTAGSAVHLPRGRAHRFEVTSEKAHFLVIITPGGFEEFFQEVSPSAAAARVPEAHDHARTDPAQMVQAAAARGTTVFRDHETAALFAALTVFRSDDRAEVLQAYRDLGAALVEPAPLPACAGEVADMLVDTVTERLPADSLHARALILLGILVERHGIDVARWDKAIARLLRTIGPELDSAAILAMAYLLAHFPSHSAAVLDALRPAELPEADLQRLERCLAQPDFTSAETHSRIGRVWPSPALWQLDTGERELDETWRAGLRLDAGTAGELWESETVALLAYMGAKADHAVERNEHA</sequence>
<proteinExistence type="predicted"/>
<dbReference type="InterPro" id="IPR053146">
    <property type="entry name" value="QDO-like"/>
</dbReference>
<keyword evidence="3" id="KW-1185">Reference proteome</keyword>
<dbReference type="RefSeq" id="WP_209645056.1">
    <property type="nucleotide sequence ID" value="NZ_JAGINW010000001.1"/>
</dbReference>
<gene>
    <name evidence="2" type="ORF">JOF56_008354</name>
</gene>
<dbReference type="EMBL" id="JAGINW010000001">
    <property type="protein sequence ID" value="MBP2327969.1"/>
    <property type="molecule type" value="Genomic_DNA"/>
</dbReference>
<dbReference type="InterPro" id="IPR013096">
    <property type="entry name" value="Cupin_2"/>
</dbReference>
<protein>
    <submittedName>
        <fullName evidence="2">Quercetin dioxygenase-like cupin family protein</fullName>
    </submittedName>
</protein>
<organism evidence="2 3">
    <name type="scientific">Kibdelosporangium banguiense</name>
    <dbReference type="NCBI Taxonomy" id="1365924"/>
    <lineage>
        <taxon>Bacteria</taxon>
        <taxon>Bacillati</taxon>
        <taxon>Actinomycetota</taxon>
        <taxon>Actinomycetes</taxon>
        <taxon>Pseudonocardiales</taxon>
        <taxon>Pseudonocardiaceae</taxon>
        <taxon>Kibdelosporangium</taxon>
    </lineage>
</organism>
<dbReference type="Gene3D" id="2.60.120.10">
    <property type="entry name" value="Jelly Rolls"/>
    <property type="match status" value="1"/>
</dbReference>
<evidence type="ECO:0000313" key="2">
    <source>
        <dbReference type="EMBL" id="MBP2327969.1"/>
    </source>
</evidence>
<dbReference type="SUPFAM" id="SSF51182">
    <property type="entry name" value="RmlC-like cupins"/>
    <property type="match status" value="1"/>
</dbReference>
<dbReference type="InterPro" id="IPR011051">
    <property type="entry name" value="RmlC_Cupin_sf"/>
</dbReference>
<feature type="domain" description="Cupin type-2" evidence="1">
    <location>
        <begin position="47"/>
        <end position="106"/>
    </location>
</feature>
<evidence type="ECO:0000313" key="3">
    <source>
        <dbReference type="Proteomes" id="UP001519332"/>
    </source>
</evidence>
<comment type="caution">
    <text evidence="2">The sequence shown here is derived from an EMBL/GenBank/DDBJ whole genome shotgun (WGS) entry which is preliminary data.</text>
</comment>
<reference evidence="2 3" key="1">
    <citation type="submission" date="2021-03" db="EMBL/GenBank/DDBJ databases">
        <title>Sequencing the genomes of 1000 actinobacteria strains.</title>
        <authorList>
            <person name="Klenk H.-P."/>
        </authorList>
    </citation>
    <scope>NUCLEOTIDE SEQUENCE [LARGE SCALE GENOMIC DNA]</scope>
    <source>
        <strain evidence="2 3">DSM 46670</strain>
    </source>
</reference>
<dbReference type="PANTHER" id="PTHR36440:SF1">
    <property type="entry name" value="PUTATIVE (AFU_ORTHOLOGUE AFUA_8G07350)-RELATED"/>
    <property type="match status" value="1"/>
</dbReference>
<accession>A0ABS4TVF5</accession>
<dbReference type="PANTHER" id="PTHR36440">
    <property type="entry name" value="PUTATIVE (AFU_ORTHOLOGUE AFUA_8G07350)-RELATED"/>
    <property type="match status" value="1"/>
</dbReference>
<evidence type="ECO:0000259" key="1">
    <source>
        <dbReference type="Pfam" id="PF07883"/>
    </source>
</evidence>
<dbReference type="InterPro" id="IPR014710">
    <property type="entry name" value="RmlC-like_jellyroll"/>
</dbReference>
<dbReference type="Pfam" id="PF07883">
    <property type="entry name" value="Cupin_2"/>
    <property type="match status" value="1"/>
</dbReference>
<dbReference type="Proteomes" id="UP001519332">
    <property type="component" value="Unassembled WGS sequence"/>
</dbReference>